<dbReference type="RefSeq" id="WP_023392299.1">
    <property type="nucleotide sequence ID" value="NZ_KI535341.1"/>
</dbReference>
<dbReference type="eggNOG" id="ENOG5030UWW">
    <property type="taxonomic scope" value="Bacteria"/>
</dbReference>
<sequence length="135" mass="15805">MEFSFSLKIKATKEAVWEYYANIEKWYAWEEDLKNITLNDDFKTGSHGTMELEGMPPMDYQLTLVTAFEEFWDKTATPFGDILFGHQIMENNDGSVTVKHSVSLDSEDKQYLEFLRQVFSDVPNSIFILKELLER</sequence>
<dbReference type="STRING" id="592010.GCWU000182_001675"/>
<dbReference type="Proteomes" id="UP000019050">
    <property type="component" value="Unassembled WGS sequence"/>
</dbReference>
<keyword evidence="2" id="KW-1185">Reference proteome</keyword>
<gene>
    <name evidence="1" type="ORF">GCWU000182_001675</name>
</gene>
<dbReference type="Gene3D" id="3.30.530.20">
    <property type="match status" value="1"/>
</dbReference>
<organism evidence="1 2">
    <name type="scientific">Abiotrophia defectiva ATCC 49176</name>
    <dbReference type="NCBI Taxonomy" id="592010"/>
    <lineage>
        <taxon>Bacteria</taxon>
        <taxon>Bacillati</taxon>
        <taxon>Bacillota</taxon>
        <taxon>Bacilli</taxon>
        <taxon>Lactobacillales</taxon>
        <taxon>Aerococcaceae</taxon>
        <taxon>Abiotrophia</taxon>
    </lineage>
</organism>
<dbReference type="SUPFAM" id="SSF55961">
    <property type="entry name" value="Bet v1-like"/>
    <property type="match status" value="1"/>
</dbReference>
<evidence type="ECO:0000313" key="2">
    <source>
        <dbReference type="Proteomes" id="UP000019050"/>
    </source>
</evidence>
<accession>W1Q1Q3</accession>
<dbReference type="InterPro" id="IPR023393">
    <property type="entry name" value="START-like_dom_sf"/>
</dbReference>
<name>W1Q1Q3_ABIDE</name>
<dbReference type="HOGENOM" id="CLU_141027_1_1_9"/>
<dbReference type="EMBL" id="ACIN03000015">
    <property type="protein sequence ID" value="ESK64943.1"/>
    <property type="molecule type" value="Genomic_DNA"/>
</dbReference>
<reference evidence="1" key="1">
    <citation type="submission" date="2013-06" db="EMBL/GenBank/DDBJ databases">
        <authorList>
            <person name="Weinstock G."/>
            <person name="Sodergren E."/>
            <person name="Clifton S."/>
            <person name="Fulton L."/>
            <person name="Fulton B."/>
            <person name="Courtney L."/>
            <person name="Fronick C."/>
            <person name="Harrison M."/>
            <person name="Strong C."/>
            <person name="Farmer C."/>
            <person name="Delahaunty K."/>
            <person name="Markovic C."/>
            <person name="Hall O."/>
            <person name="Minx P."/>
            <person name="Tomlinson C."/>
            <person name="Mitreva M."/>
            <person name="Nelson J."/>
            <person name="Hou S."/>
            <person name="Wollam A."/>
            <person name="Pepin K.H."/>
            <person name="Johnson M."/>
            <person name="Bhonagiri V."/>
            <person name="Nash W.E."/>
            <person name="Warren W."/>
            <person name="Chinwalla A."/>
            <person name="Mardis E.R."/>
            <person name="Wilson R.K."/>
        </authorList>
    </citation>
    <scope>NUCLEOTIDE SEQUENCE [LARGE SCALE GENOMIC DNA]</scope>
    <source>
        <strain evidence="1">ATCC 49176</strain>
    </source>
</reference>
<proteinExistence type="predicted"/>
<evidence type="ECO:0000313" key="1">
    <source>
        <dbReference type="EMBL" id="ESK64943.1"/>
    </source>
</evidence>
<evidence type="ECO:0008006" key="3">
    <source>
        <dbReference type="Google" id="ProtNLM"/>
    </source>
</evidence>
<dbReference type="OrthoDB" id="9810827at2"/>
<dbReference type="GeneID" id="84817283"/>
<protein>
    <recommendedName>
        <fullName evidence="3">Polyketide cyclase/dehydrase</fullName>
    </recommendedName>
</protein>
<comment type="caution">
    <text evidence="1">The sequence shown here is derived from an EMBL/GenBank/DDBJ whole genome shotgun (WGS) entry which is preliminary data.</text>
</comment>
<dbReference type="AlphaFoldDB" id="W1Q1Q3"/>